<evidence type="ECO:0000313" key="3">
    <source>
        <dbReference type="Proteomes" id="UP001153069"/>
    </source>
</evidence>
<protein>
    <submittedName>
        <fullName evidence="2">Uncharacterized protein</fullName>
    </submittedName>
</protein>
<accession>A0A9N8EHM1</accession>
<comment type="caution">
    <text evidence="2">The sequence shown here is derived from an EMBL/GenBank/DDBJ whole genome shotgun (WGS) entry which is preliminary data.</text>
</comment>
<dbReference type="EMBL" id="CAICTM010001007">
    <property type="protein sequence ID" value="CAB9519329.1"/>
    <property type="molecule type" value="Genomic_DNA"/>
</dbReference>
<keyword evidence="3" id="KW-1185">Reference proteome</keyword>
<evidence type="ECO:0000256" key="1">
    <source>
        <dbReference type="SAM" id="MobiDB-lite"/>
    </source>
</evidence>
<proteinExistence type="predicted"/>
<name>A0A9N8EHM1_9STRA</name>
<gene>
    <name evidence="2" type="ORF">SEMRO_1009_G230660.1</name>
</gene>
<feature type="region of interest" description="Disordered" evidence="1">
    <location>
        <begin position="50"/>
        <end position="75"/>
    </location>
</feature>
<dbReference type="Proteomes" id="UP001153069">
    <property type="component" value="Unassembled WGS sequence"/>
</dbReference>
<feature type="region of interest" description="Disordered" evidence="1">
    <location>
        <begin position="1"/>
        <end position="27"/>
    </location>
</feature>
<organism evidence="2 3">
    <name type="scientific">Seminavis robusta</name>
    <dbReference type="NCBI Taxonomy" id="568900"/>
    <lineage>
        <taxon>Eukaryota</taxon>
        <taxon>Sar</taxon>
        <taxon>Stramenopiles</taxon>
        <taxon>Ochrophyta</taxon>
        <taxon>Bacillariophyta</taxon>
        <taxon>Bacillariophyceae</taxon>
        <taxon>Bacillariophycidae</taxon>
        <taxon>Naviculales</taxon>
        <taxon>Naviculaceae</taxon>
        <taxon>Seminavis</taxon>
    </lineage>
</organism>
<reference evidence="2" key="1">
    <citation type="submission" date="2020-06" db="EMBL/GenBank/DDBJ databases">
        <authorList>
            <consortium name="Plant Systems Biology data submission"/>
        </authorList>
    </citation>
    <scope>NUCLEOTIDE SEQUENCE</scope>
    <source>
        <strain evidence="2">D6</strain>
    </source>
</reference>
<feature type="compositionally biased region" description="Acidic residues" evidence="1">
    <location>
        <begin position="58"/>
        <end position="67"/>
    </location>
</feature>
<sequence>MSSSPDTAVAVRDSRDGSGFAGTPTNDISIAGEAATRAEFDTFAAAEYEQDLPQQAPDLDDELEFSTEESVPLAD</sequence>
<evidence type="ECO:0000313" key="2">
    <source>
        <dbReference type="EMBL" id="CAB9519329.1"/>
    </source>
</evidence>
<dbReference type="AlphaFoldDB" id="A0A9N8EHM1"/>